<gene>
    <name evidence="4" type="ORF">DW2_01640</name>
</gene>
<evidence type="ECO:0000259" key="3">
    <source>
        <dbReference type="Pfam" id="PF26514"/>
    </source>
</evidence>
<accession>A0A085U1H3</accession>
<evidence type="ECO:0000256" key="2">
    <source>
        <dbReference type="SAM" id="SignalP"/>
    </source>
</evidence>
<feature type="transmembrane region" description="Helical" evidence="1">
    <location>
        <begin position="260"/>
        <end position="284"/>
    </location>
</feature>
<organism evidence="4 5">
    <name type="scientific">Thioclava atlantica</name>
    <dbReference type="NCBI Taxonomy" id="1317124"/>
    <lineage>
        <taxon>Bacteria</taxon>
        <taxon>Pseudomonadati</taxon>
        <taxon>Pseudomonadota</taxon>
        <taxon>Alphaproteobacteria</taxon>
        <taxon>Rhodobacterales</taxon>
        <taxon>Paracoccaceae</taxon>
        <taxon>Thioclava</taxon>
    </lineage>
</organism>
<feature type="transmembrane region" description="Helical" evidence="1">
    <location>
        <begin position="218"/>
        <end position="240"/>
    </location>
</feature>
<evidence type="ECO:0000256" key="1">
    <source>
        <dbReference type="SAM" id="Phobius"/>
    </source>
</evidence>
<evidence type="ECO:0000313" key="5">
    <source>
        <dbReference type="Proteomes" id="UP000028607"/>
    </source>
</evidence>
<keyword evidence="1" id="KW-1133">Transmembrane helix</keyword>
<name>A0A085U1H3_9RHOB</name>
<dbReference type="STRING" id="1317124.DW2_01640"/>
<feature type="transmembrane region" description="Helical" evidence="1">
    <location>
        <begin position="290"/>
        <end position="314"/>
    </location>
</feature>
<dbReference type="OrthoDB" id="7948603at2"/>
<dbReference type="Pfam" id="PF26514">
    <property type="entry name" value="DUF8173"/>
    <property type="match status" value="1"/>
</dbReference>
<dbReference type="PATRIC" id="fig|1317124.6.peg.326"/>
<dbReference type="EMBL" id="AQRC01000001">
    <property type="protein sequence ID" value="KFE36820.1"/>
    <property type="molecule type" value="Genomic_DNA"/>
</dbReference>
<dbReference type="RefSeq" id="WP_038142885.1">
    <property type="nucleotide sequence ID" value="NZ_AQRC01000001.1"/>
</dbReference>
<keyword evidence="1" id="KW-0812">Transmembrane</keyword>
<dbReference type="InterPro" id="IPR058486">
    <property type="entry name" value="DUF8173"/>
</dbReference>
<reference evidence="5" key="1">
    <citation type="submission" date="2013-04" db="EMBL/GenBank/DDBJ databases">
        <title>Thioclava sp. 13D2W-2 Genome Sequencing.</title>
        <authorList>
            <person name="Lai Q."/>
            <person name="Li G."/>
            <person name="Shao Z."/>
        </authorList>
    </citation>
    <scope>NUCLEOTIDE SEQUENCE [LARGE SCALE GENOMIC DNA]</scope>
    <source>
        <strain evidence="5">13D2W-2</strain>
    </source>
</reference>
<dbReference type="eggNOG" id="COG3595">
    <property type="taxonomic scope" value="Bacteria"/>
</dbReference>
<proteinExistence type="predicted"/>
<feature type="domain" description="DUF8173" evidence="3">
    <location>
        <begin position="222"/>
        <end position="367"/>
    </location>
</feature>
<keyword evidence="5" id="KW-1185">Reference proteome</keyword>
<feature type="transmembrane region" description="Helical" evidence="1">
    <location>
        <begin position="326"/>
        <end position="346"/>
    </location>
</feature>
<dbReference type="Proteomes" id="UP000028607">
    <property type="component" value="Unassembled WGS sequence"/>
</dbReference>
<sequence length="390" mass="39794">MFRIQLVVALLLAVIPQVAHPEAFSAGGDLYVAGEDSRVMSTAGRDLFATGFSVRLTAPVTQDAHLLGARVEVARPVGGDLMAAGGDVKISAPVQGDLSVAGVSVTTDSAARIGGNARLSGGAVTIGGPVEGALVVSAGEVTLDAPIGGDVWLTAGTLRFGAEARIAGRLHYSTREPLAIPAAVIAEDRVTFHPLGEAAARMVERDWNGHWPLPGRGAVLAGAARTLVFFVAMGAIFLAFAPRMVADLDGRIAARPAIMLLRGLIALSAAIGLVPILALTIIGLPLLPVILLAIILLWMAGYLLGVFAVSLRVLRALRGGAAEPGMGLKLAALAAGLVVAALLNFIPVLGWMANFLLVLLGIGAIASLPFERPAPAMAGGGEPGAPSDER</sequence>
<protein>
    <recommendedName>
        <fullName evidence="3">DUF8173 domain-containing protein</fullName>
    </recommendedName>
</protein>
<comment type="caution">
    <text evidence="4">The sequence shown here is derived from an EMBL/GenBank/DDBJ whole genome shotgun (WGS) entry which is preliminary data.</text>
</comment>
<reference evidence="4 5" key="2">
    <citation type="journal article" date="2015" name="Antonie Van Leeuwenhoek">
        <title>Thioclava indica sp. nov., isolated from surface seawater of the Indian Ocean.</title>
        <authorList>
            <person name="Liu Y."/>
            <person name="Lai Q."/>
            <person name="Du J."/>
            <person name="Xu H."/>
            <person name="Jiang L."/>
            <person name="Shao Z."/>
        </authorList>
    </citation>
    <scope>NUCLEOTIDE SEQUENCE [LARGE SCALE GENOMIC DNA]</scope>
    <source>
        <strain evidence="4 5">13D2W-2</strain>
    </source>
</reference>
<keyword evidence="1" id="KW-0472">Membrane</keyword>
<dbReference type="AlphaFoldDB" id="A0A085U1H3"/>
<evidence type="ECO:0000313" key="4">
    <source>
        <dbReference type="EMBL" id="KFE36820.1"/>
    </source>
</evidence>
<feature type="signal peptide" evidence="2">
    <location>
        <begin position="1"/>
        <end position="19"/>
    </location>
</feature>
<keyword evidence="2" id="KW-0732">Signal</keyword>
<feature type="chain" id="PRO_5001797765" description="DUF8173 domain-containing protein" evidence="2">
    <location>
        <begin position="20"/>
        <end position="390"/>
    </location>
</feature>